<evidence type="ECO:0000256" key="1">
    <source>
        <dbReference type="SAM" id="MobiDB-lite"/>
    </source>
</evidence>
<dbReference type="OrthoDB" id="2859827at2759"/>
<feature type="region of interest" description="Disordered" evidence="1">
    <location>
        <begin position="1"/>
        <end position="26"/>
    </location>
</feature>
<dbReference type="AlphaFoldDB" id="A0A284S7T0"/>
<accession>A0A284S7T0</accession>
<evidence type="ECO:0000313" key="3">
    <source>
        <dbReference type="Proteomes" id="UP000219338"/>
    </source>
</evidence>
<dbReference type="STRING" id="47428.A0A284S7T0"/>
<reference evidence="3" key="1">
    <citation type="journal article" date="2017" name="Nat. Ecol. Evol.">
        <title>Genome expansion and lineage-specific genetic innovations in the forest pathogenic fungi Armillaria.</title>
        <authorList>
            <person name="Sipos G."/>
            <person name="Prasanna A.N."/>
            <person name="Walter M.C."/>
            <person name="O'Connor E."/>
            <person name="Balint B."/>
            <person name="Krizsan K."/>
            <person name="Kiss B."/>
            <person name="Hess J."/>
            <person name="Varga T."/>
            <person name="Slot J."/>
            <person name="Riley R."/>
            <person name="Boka B."/>
            <person name="Rigling D."/>
            <person name="Barry K."/>
            <person name="Lee J."/>
            <person name="Mihaltcheva S."/>
            <person name="LaButti K."/>
            <person name="Lipzen A."/>
            <person name="Waldron R."/>
            <person name="Moloney N.M."/>
            <person name="Sperisen C."/>
            <person name="Kredics L."/>
            <person name="Vagvoelgyi C."/>
            <person name="Patrignani A."/>
            <person name="Fitzpatrick D."/>
            <person name="Nagy I."/>
            <person name="Doyle S."/>
            <person name="Anderson J.B."/>
            <person name="Grigoriev I.V."/>
            <person name="Gueldener U."/>
            <person name="Muensterkoetter M."/>
            <person name="Nagy L.G."/>
        </authorList>
    </citation>
    <scope>NUCLEOTIDE SEQUENCE [LARGE SCALE GENOMIC DNA]</scope>
    <source>
        <strain evidence="3">C18/9</strain>
    </source>
</reference>
<organism evidence="2 3">
    <name type="scientific">Armillaria ostoyae</name>
    <name type="common">Armillaria root rot fungus</name>
    <dbReference type="NCBI Taxonomy" id="47428"/>
    <lineage>
        <taxon>Eukaryota</taxon>
        <taxon>Fungi</taxon>
        <taxon>Dikarya</taxon>
        <taxon>Basidiomycota</taxon>
        <taxon>Agaricomycotina</taxon>
        <taxon>Agaricomycetes</taxon>
        <taxon>Agaricomycetidae</taxon>
        <taxon>Agaricales</taxon>
        <taxon>Marasmiineae</taxon>
        <taxon>Physalacriaceae</taxon>
        <taxon>Armillaria</taxon>
    </lineage>
</organism>
<name>A0A284S7T0_ARMOS</name>
<keyword evidence="3" id="KW-1185">Reference proteome</keyword>
<proteinExistence type="predicted"/>
<feature type="compositionally biased region" description="Polar residues" evidence="1">
    <location>
        <begin position="12"/>
        <end position="25"/>
    </location>
</feature>
<gene>
    <name evidence="2" type="ORF">ARMOST_20594</name>
</gene>
<dbReference type="InterPro" id="IPR032675">
    <property type="entry name" value="LRR_dom_sf"/>
</dbReference>
<evidence type="ECO:0000313" key="2">
    <source>
        <dbReference type="EMBL" id="SJL17053.1"/>
    </source>
</evidence>
<protein>
    <submittedName>
        <fullName evidence="2">Uncharacterized protein</fullName>
    </submittedName>
</protein>
<dbReference type="EMBL" id="FUEG01000040">
    <property type="protein sequence ID" value="SJL17053.1"/>
    <property type="molecule type" value="Genomic_DNA"/>
</dbReference>
<dbReference type="OMA" id="DINDHIN"/>
<dbReference type="Proteomes" id="UP000219338">
    <property type="component" value="Unassembled WGS sequence"/>
</dbReference>
<dbReference type="Gene3D" id="3.80.10.10">
    <property type="entry name" value="Ribonuclease Inhibitor"/>
    <property type="match status" value="1"/>
</dbReference>
<sequence>MLNQRNEGLRQNLASLSSPPDTTPNYRFPSEVLSQIFGMALEGETFNVSDTKMGPWAFSYVCRPWRSAACGDPTLWTSIIVDDSSAHVPTYSTAQYPTLSSITKPRKDPTSLLSTVLSRSNQRNLNVVFNISNNKVDFQTKKTVIALLKKVMEHSARWKEISICVPSELVRMLNAVEGNVPHLEKLHVALSDVPAVLLLSITAFKAAPALKEVSFEGLGADKFKGLPWSQATSLTDVRESAGSYRTYTGILSSAPHLHTLIFKYRSERHLSMDEDSIVHAGLKSLTVCSDVFMEQVKLPQLTSLTVTPPLTDDDINDHINALITSSGCQLQFLHIDFPIIDNDFFGILDSTPGLVHLQLNYPQWLRVHNESFDEFVQRMEECSDSGEHELLPALQSLEITVQKDEDRTATSPFGFMDSDLVNMVVSRWNVGALTLFRFEADTTRVLEDLTIEDVAGLRSVKEEGLSISVVTTSKGSCYTTGHWDLRFDQEDHRRVYV</sequence>